<dbReference type="Proteomes" id="UP000233837">
    <property type="component" value="Unassembled WGS sequence"/>
</dbReference>
<dbReference type="AlphaFoldDB" id="A0A2I0W5V5"/>
<proteinExistence type="predicted"/>
<feature type="compositionally biased region" description="Polar residues" evidence="1">
    <location>
        <begin position="1"/>
        <end position="16"/>
    </location>
</feature>
<sequence length="212" mass="23636">MTSVCETDSTDESGATETAKIDTHIDGGRRRPYAVDVAARRVHPPPQRPQPSQVVNANEFPQKRVSVFKRLSNSETPTTRRVMAGKQISVIPAATTTLPTGISMPGRNDAEASLSGGRPSRRQRRRMNAELRAQQMLQVHPSTLPAQEPEASVSTQNKFKNLKWVKRNSSTGELKRSFWEQQPQALAPQKKKEPKILSAKVHRVLKTVKEKV</sequence>
<feature type="region of interest" description="Disordered" evidence="1">
    <location>
        <begin position="97"/>
        <end position="126"/>
    </location>
</feature>
<accession>A0A2I0W5V5</accession>
<gene>
    <name evidence="2" type="ORF">MA16_Dca018660</name>
</gene>
<protein>
    <submittedName>
        <fullName evidence="2">Uncharacterized protein</fullName>
    </submittedName>
</protein>
<evidence type="ECO:0000313" key="2">
    <source>
        <dbReference type="EMBL" id="PKU71042.1"/>
    </source>
</evidence>
<evidence type="ECO:0000313" key="3">
    <source>
        <dbReference type="Proteomes" id="UP000233837"/>
    </source>
</evidence>
<organism evidence="2 3">
    <name type="scientific">Dendrobium catenatum</name>
    <dbReference type="NCBI Taxonomy" id="906689"/>
    <lineage>
        <taxon>Eukaryota</taxon>
        <taxon>Viridiplantae</taxon>
        <taxon>Streptophyta</taxon>
        <taxon>Embryophyta</taxon>
        <taxon>Tracheophyta</taxon>
        <taxon>Spermatophyta</taxon>
        <taxon>Magnoliopsida</taxon>
        <taxon>Liliopsida</taxon>
        <taxon>Asparagales</taxon>
        <taxon>Orchidaceae</taxon>
        <taxon>Epidendroideae</taxon>
        <taxon>Malaxideae</taxon>
        <taxon>Dendrobiinae</taxon>
        <taxon>Dendrobium</taxon>
    </lineage>
</organism>
<name>A0A2I0W5V5_9ASPA</name>
<feature type="compositionally biased region" description="Basic and acidic residues" evidence="1">
    <location>
        <begin position="19"/>
        <end position="29"/>
    </location>
</feature>
<dbReference type="EMBL" id="KZ502897">
    <property type="protein sequence ID" value="PKU71042.1"/>
    <property type="molecule type" value="Genomic_DNA"/>
</dbReference>
<keyword evidence="3" id="KW-1185">Reference proteome</keyword>
<feature type="region of interest" description="Disordered" evidence="1">
    <location>
        <begin position="1"/>
        <end position="30"/>
    </location>
</feature>
<reference evidence="2 3" key="2">
    <citation type="journal article" date="2017" name="Nature">
        <title>The Apostasia genome and the evolution of orchids.</title>
        <authorList>
            <person name="Zhang G.Q."/>
            <person name="Liu K.W."/>
            <person name="Li Z."/>
            <person name="Lohaus R."/>
            <person name="Hsiao Y.Y."/>
            <person name="Niu S.C."/>
            <person name="Wang J.Y."/>
            <person name="Lin Y.C."/>
            <person name="Xu Q."/>
            <person name="Chen L.J."/>
            <person name="Yoshida K."/>
            <person name="Fujiwara S."/>
            <person name="Wang Z.W."/>
            <person name="Zhang Y.Q."/>
            <person name="Mitsuda N."/>
            <person name="Wang M."/>
            <person name="Liu G.H."/>
            <person name="Pecoraro L."/>
            <person name="Huang H.X."/>
            <person name="Xiao X.J."/>
            <person name="Lin M."/>
            <person name="Wu X.Y."/>
            <person name="Wu W.L."/>
            <person name="Chen Y.Y."/>
            <person name="Chang S.B."/>
            <person name="Sakamoto S."/>
            <person name="Ohme-Takagi M."/>
            <person name="Yagi M."/>
            <person name="Zeng S.J."/>
            <person name="Shen C.Y."/>
            <person name="Yeh C.M."/>
            <person name="Luo Y.B."/>
            <person name="Tsai W.C."/>
            <person name="Van de Peer Y."/>
            <person name="Liu Z.J."/>
        </authorList>
    </citation>
    <scope>NUCLEOTIDE SEQUENCE [LARGE SCALE GENOMIC DNA]</scope>
    <source>
        <tissue evidence="2">The whole plant</tissue>
    </source>
</reference>
<feature type="region of interest" description="Disordered" evidence="1">
    <location>
        <begin position="42"/>
        <end position="61"/>
    </location>
</feature>
<reference evidence="2 3" key="1">
    <citation type="journal article" date="2016" name="Sci. Rep.">
        <title>The Dendrobium catenatum Lindl. genome sequence provides insights into polysaccharide synthase, floral development and adaptive evolution.</title>
        <authorList>
            <person name="Zhang G.Q."/>
            <person name="Xu Q."/>
            <person name="Bian C."/>
            <person name="Tsai W.C."/>
            <person name="Yeh C.M."/>
            <person name="Liu K.W."/>
            <person name="Yoshida K."/>
            <person name="Zhang L.S."/>
            <person name="Chang S.B."/>
            <person name="Chen F."/>
            <person name="Shi Y."/>
            <person name="Su Y.Y."/>
            <person name="Zhang Y.Q."/>
            <person name="Chen L.J."/>
            <person name="Yin Y."/>
            <person name="Lin M."/>
            <person name="Huang H."/>
            <person name="Deng H."/>
            <person name="Wang Z.W."/>
            <person name="Zhu S.L."/>
            <person name="Zhao X."/>
            <person name="Deng C."/>
            <person name="Niu S.C."/>
            <person name="Huang J."/>
            <person name="Wang M."/>
            <person name="Liu G.H."/>
            <person name="Yang H.J."/>
            <person name="Xiao X.J."/>
            <person name="Hsiao Y.Y."/>
            <person name="Wu W.L."/>
            <person name="Chen Y.Y."/>
            <person name="Mitsuda N."/>
            <person name="Ohme-Takagi M."/>
            <person name="Luo Y.B."/>
            <person name="Van de Peer Y."/>
            <person name="Liu Z.J."/>
        </authorList>
    </citation>
    <scope>NUCLEOTIDE SEQUENCE [LARGE SCALE GENOMIC DNA]</scope>
    <source>
        <tissue evidence="2">The whole plant</tissue>
    </source>
</reference>
<evidence type="ECO:0000256" key="1">
    <source>
        <dbReference type="SAM" id="MobiDB-lite"/>
    </source>
</evidence>